<evidence type="ECO:0000313" key="2">
    <source>
        <dbReference type="Proteomes" id="UP001057375"/>
    </source>
</evidence>
<reference evidence="1" key="1">
    <citation type="submission" date="2022-03" db="EMBL/GenBank/DDBJ databases">
        <title>Draft genome sequence of Aduncisulcus paluster, a free-living microaerophilic Fornicata.</title>
        <authorList>
            <person name="Yuyama I."/>
            <person name="Kume K."/>
            <person name="Tamura T."/>
            <person name="Inagaki Y."/>
            <person name="Hashimoto T."/>
        </authorList>
    </citation>
    <scope>NUCLEOTIDE SEQUENCE</scope>
    <source>
        <strain evidence="1">NY0171</strain>
    </source>
</reference>
<dbReference type="PANTHER" id="PTHR11014">
    <property type="entry name" value="PEPTIDASE M20 FAMILY MEMBER"/>
    <property type="match status" value="1"/>
</dbReference>
<accession>A0ABQ5JZM8</accession>
<sequence length="124" mass="13260">MDALPITEETGLDYASSVRGKDPSGNDTGVMHACGHDVHMTTLVGTARILFKSKESWSGKVIFVGQPAEESMTGARAMIARGLFEKFGTPDYCLATHVIPKLEAGNIMVKSGPIMAGTYQLKIT</sequence>
<dbReference type="PANTHER" id="PTHR11014:SF63">
    <property type="entry name" value="METALLOPEPTIDASE, PUTATIVE (AFU_ORTHOLOGUE AFUA_6G09600)-RELATED"/>
    <property type="match status" value="1"/>
</dbReference>
<dbReference type="Proteomes" id="UP001057375">
    <property type="component" value="Unassembled WGS sequence"/>
</dbReference>
<feature type="non-terminal residue" evidence="1">
    <location>
        <position position="124"/>
    </location>
</feature>
<name>A0ABQ5JZM8_9EUKA</name>
<keyword evidence="2" id="KW-1185">Reference proteome</keyword>
<protein>
    <submittedName>
        <fullName evidence="1">Multi-domain containing protein</fullName>
    </submittedName>
</protein>
<dbReference type="EMBL" id="BQXS01006331">
    <property type="protein sequence ID" value="GKT19281.1"/>
    <property type="molecule type" value="Genomic_DNA"/>
</dbReference>
<proteinExistence type="predicted"/>
<comment type="caution">
    <text evidence="1">The sequence shown here is derived from an EMBL/GenBank/DDBJ whole genome shotgun (WGS) entry which is preliminary data.</text>
</comment>
<dbReference type="Gene3D" id="3.40.630.10">
    <property type="entry name" value="Zn peptidases"/>
    <property type="match status" value="1"/>
</dbReference>
<dbReference type="InterPro" id="IPR017439">
    <property type="entry name" value="Amidohydrolase"/>
</dbReference>
<dbReference type="SUPFAM" id="SSF53187">
    <property type="entry name" value="Zn-dependent exopeptidases"/>
    <property type="match status" value="1"/>
</dbReference>
<organism evidence="1 2">
    <name type="scientific">Aduncisulcus paluster</name>
    <dbReference type="NCBI Taxonomy" id="2918883"/>
    <lineage>
        <taxon>Eukaryota</taxon>
        <taxon>Metamonada</taxon>
        <taxon>Carpediemonas-like organisms</taxon>
        <taxon>Aduncisulcus</taxon>
    </lineage>
</organism>
<evidence type="ECO:0000313" key="1">
    <source>
        <dbReference type="EMBL" id="GKT19281.1"/>
    </source>
</evidence>
<dbReference type="Pfam" id="PF01546">
    <property type="entry name" value="Peptidase_M20"/>
    <property type="match status" value="1"/>
</dbReference>
<gene>
    <name evidence="1" type="ORF">ADUPG1_004311</name>
</gene>
<dbReference type="InterPro" id="IPR002933">
    <property type="entry name" value="Peptidase_M20"/>
</dbReference>